<sequence length="501" mass="54878">MRTSSLLAVAAASIQHVYTAAYDAEIASALQGRLRIKDAGFTCSVLEAVLGSEVVVTFEDSKYTAQEQANYSPTCWLSAACFVSPEDIDQVSAAVRIIGALQTTFSIRSGGKNLNPGFASIDESGVLLSLAKLTRLELAEDEGSLNIGPGVLWDEVYDFVVPKGLVVVGSRYNQVGVPGFLLGGGISFYTNQYGVAIDNIKSFTVVLASGKVVVASSFKYCDLYKALKGGNSNFGVVVNFELYTYPHETLHWQTRGYNPEDAGATLEAYAEFQLTGMSDPLARVDMNIFGDRPIIIMIYNGGAPPPGTFDAFLNLTVPFEELVPPTSGTYLELQAIQAIRFINEHPHNYGETFSHTINGTYMAEIEQVFLELMVEPSNTYEDFSFLWVPVAMPASVARDDNVLGIEPVEQQWHEWMIEWDNDEYNDAMLELGRNVTAVLTAATDEAGTLLPYLFMNTAGGSQPVLQSYGEENVAFMKAVAKKYDPTAVFQRQFGGWLLRDL</sequence>
<organism evidence="6 7">
    <name type="scientific">Stachybotrys chartarum (strain CBS 109288 / IBT 7711)</name>
    <name type="common">Toxic black mold</name>
    <name type="synonym">Stilbospora chartarum</name>
    <dbReference type="NCBI Taxonomy" id="1280523"/>
    <lineage>
        <taxon>Eukaryota</taxon>
        <taxon>Fungi</taxon>
        <taxon>Dikarya</taxon>
        <taxon>Ascomycota</taxon>
        <taxon>Pezizomycotina</taxon>
        <taxon>Sordariomycetes</taxon>
        <taxon>Hypocreomycetidae</taxon>
        <taxon>Hypocreales</taxon>
        <taxon>Stachybotryaceae</taxon>
        <taxon>Stachybotrys</taxon>
    </lineage>
</organism>
<comment type="similarity">
    <text evidence="1">Belongs to the oxygen-dependent FAD-linked oxidoreductase family.</text>
</comment>
<evidence type="ECO:0000256" key="4">
    <source>
        <dbReference type="ARBA" id="ARBA00023002"/>
    </source>
</evidence>
<dbReference type="PROSITE" id="PS51387">
    <property type="entry name" value="FAD_PCMH"/>
    <property type="match status" value="1"/>
</dbReference>
<dbReference type="PANTHER" id="PTHR42973:SF54">
    <property type="entry name" value="FAD-BINDING PCMH-TYPE DOMAIN-CONTAINING PROTEIN"/>
    <property type="match status" value="1"/>
</dbReference>
<evidence type="ECO:0000259" key="5">
    <source>
        <dbReference type="PROSITE" id="PS51387"/>
    </source>
</evidence>
<evidence type="ECO:0000313" key="7">
    <source>
        <dbReference type="Proteomes" id="UP000028045"/>
    </source>
</evidence>
<accession>A0A084B7V1</accession>
<evidence type="ECO:0000256" key="1">
    <source>
        <dbReference type="ARBA" id="ARBA00005466"/>
    </source>
</evidence>
<dbReference type="InterPro" id="IPR016169">
    <property type="entry name" value="FAD-bd_PCMH_sub2"/>
</dbReference>
<protein>
    <recommendedName>
        <fullName evidence="5">FAD-binding PCMH-type domain-containing protein</fullName>
    </recommendedName>
</protein>
<reference evidence="6 7" key="1">
    <citation type="journal article" date="2014" name="BMC Genomics">
        <title>Comparative genome sequencing reveals chemotype-specific gene clusters in the toxigenic black mold Stachybotrys.</title>
        <authorList>
            <person name="Semeiks J."/>
            <person name="Borek D."/>
            <person name="Otwinowski Z."/>
            <person name="Grishin N.V."/>
        </authorList>
    </citation>
    <scope>NUCLEOTIDE SEQUENCE [LARGE SCALE GENOMIC DNA]</scope>
    <source>
        <strain evidence="7">CBS 109288 / IBT 7711</strain>
    </source>
</reference>
<dbReference type="EMBL" id="KL647805">
    <property type="protein sequence ID" value="KEY73630.1"/>
    <property type="molecule type" value="Genomic_DNA"/>
</dbReference>
<evidence type="ECO:0000256" key="3">
    <source>
        <dbReference type="ARBA" id="ARBA00022827"/>
    </source>
</evidence>
<dbReference type="Proteomes" id="UP000028045">
    <property type="component" value="Unassembled WGS sequence"/>
</dbReference>
<keyword evidence="2" id="KW-0285">Flavoprotein</keyword>
<dbReference type="SUPFAM" id="SSF56176">
    <property type="entry name" value="FAD-binding/transporter-associated domain-like"/>
    <property type="match status" value="1"/>
</dbReference>
<dbReference type="Gene3D" id="3.30.465.10">
    <property type="match status" value="1"/>
</dbReference>
<keyword evidence="3" id="KW-0274">FAD</keyword>
<keyword evidence="7" id="KW-1185">Reference proteome</keyword>
<dbReference type="GO" id="GO:0071949">
    <property type="term" value="F:FAD binding"/>
    <property type="evidence" value="ECO:0007669"/>
    <property type="project" value="InterPro"/>
</dbReference>
<keyword evidence="4" id="KW-0560">Oxidoreductase</keyword>
<dbReference type="OrthoDB" id="2151789at2759"/>
<evidence type="ECO:0000256" key="2">
    <source>
        <dbReference type="ARBA" id="ARBA00022630"/>
    </source>
</evidence>
<name>A0A084B7V1_STACB</name>
<dbReference type="InterPro" id="IPR016166">
    <property type="entry name" value="FAD-bd_PCMH"/>
</dbReference>
<dbReference type="InterPro" id="IPR036318">
    <property type="entry name" value="FAD-bd_PCMH-like_sf"/>
</dbReference>
<dbReference type="Pfam" id="PF01565">
    <property type="entry name" value="FAD_binding_4"/>
    <property type="match status" value="1"/>
</dbReference>
<dbReference type="GO" id="GO:0016491">
    <property type="term" value="F:oxidoreductase activity"/>
    <property type="evidence" value="ECO:0007669"/>
    <property type="project" value="UniProtKB-KW"/>
</dbReference>
<dbReference type="AlphaFoldDB" id="A0A084B7V1"/>
<proteinExistence type="inferred from homology"/>
<feature type="domain" description="FAD-binding PCMH-type" evidence="5">
    <location>
        <begin position="69"/>
        <end position="247"/>
    </location>
</feature>
<evidence type="ECO:0000313" key="6">
    <source>
        <dbReference type="EMBL" id="KEY73630.1"/>
    </source>
</evidence>
<dbReference type="HOGENOM" id="CLU_018354_1_2_1"/>
<dbReference type="InterPro" id="IPR050416">
    <property type="entry name" value="FAD-linked_Oxidoreductase"/>
</dbReference>
<dbReference type="InterPro" id="IPR006094">
    <property type="entry name" value="Oxid_FAD_bind_N"/>
</dbReference>
<dbReference type="PANTHER" id="PTHR42973">
    <property type="entry name" value="BINDING OXIDOREDUCTASE, PUTATIVE (AFU_ORTHOLOGUE AFUA_1G17690)-RELATED"/>
    <property type="match status" value="1"/>
</dbReference>
<gene>
    <name evidence="6" type="ORF">S7711_09568</name>
</gene>